<sequence>MSKTAEVDFKDQGSTLSKDDTEPPNAEIPILSSASNLPTYPEPVGFEARFCVSHEPRTLLMDTSRINFISGHYNLMDEEENVLLKSDGKIGHGKSYTDESGAEVLHTSTGIGNRKTVGKDPNGREVFWVKPDNWGGYQFAAEYIDCTTQNRRSITMKGNWREKSEIHIDGSIVGRVTKEKFWSSKRRLEIAGNVDILLVFACAICFKVLCDDTQANYAAIT</sequence>
<dbReference type="Proteomes" id="UP000094020">
    <property type="component" value="Chromosome 5"/>
</dbReference>
<keyword evidence="4" id="KW-1185">Reference proteome</keyword>
<gene>
    <name evidence="3" type="ORF">I206_104467</name>
</gene>
<dbReference type="AlphaFoldDB" id="A0AAJ8MNZ1"/>
<name>A0AAJ8MNZ1_9TREE</name>
<organism evidence="3 4">
    <name type="scientific">Kwoniella pini CBS 10737</name>
    <dbReference type="NCBI Taxonomy" id="1296096"/>
    <lineage>
        <taxon>Eukaryota</taxon>
        <taxon>Fungi</taxon>
        <taxon>Dikarya</taxon>
        <taxon>Basidiomycota</taxon>
        <taxon>Agaricomycotina</taxon>
        <taxon>Tremellomycetes</taxon>
        <taxon>Tremellales</taxon>
        <taxon>Cryptococcaceae</taxon>
        <taxon>Kwoniella</taxon>
    </lineage>
</organism>
<reference evidence="3" key="2">
    <citation type="submission" date="2024-02" db="EMBL/GenBank/DDBJ databases">
        <title>Comparative genomics of Cryptococcus and Kwoniella reveals pathogenesis evolution and contrasting modes of karyotype evolution via chromosome fusion or intercentromeric recombination.</title>
        <authorList>
            <person name="Coelho M.A."/>
            <person name="David-Palma M."/>
            <person name="Shea T."/>
            <person name="Bowers K."/>
            <person name="McGinley-Smith S."/>
            <person name="Mohammad A.W."/>
            <person name="Gnirke A."/>
            <person name="Yurkov A.M."/>
            <person name="Nowrousian M."/>
            <person name="Sun S."/>
            <person name="Cuomo C.A."/>
            <person name="Heitman J."/>
        </authorList>
    </citation>
    <scope>NUCLEOTIDE SEQUENCE</scope>
    <source>
        <strain evidence="3">CBS 10737</strain>
    </source>
</reference>
<dbReference type="InterPro" id="IPR007612">
    <property type="entry name" value="LOR"/>
</dbReference>
<proteinExistence type="inferred from homology"/>
<dbReference type="RefSeq" id="XP_019010650.2">
    <property type="nucleotide sequence ID" value="XM_019155692.2"/>
</dbReference>
<evidence type="ECO:0000313" key="4">
    <source>
        <dbReference type="Proteomes" id="UP000094020"/>
    </source>
</evidence>
<dbReference type="InterPro" id="IPR025659">
    <property type="entry name" value="Tubby-like_C"/>
</dbReference>
<dbReference type="InterPro" id="IPR038595">
    <property type="entry name" value="LOR_sf"/>
</dbReference>
<dbReference type="EMBL" id="CP144523">
    <property type="protein sequence ID" value="WWC70516.1"/>
    <property type="molecule type" value="Genomic_DNA"/>
</dbReference>
<dbReference type="KEGG" id="kpin:30172321"/>
<accession>A0AAJ8MNZ1</accession>
<comment type="similarity">
    <text evidence="1">Belongs to the LOR family.</text>
</comment>
<feature type="compositionally biased region" description="Basic and acidic residues" evidence="2">
    <location>
        <begin position="1"/>
        <end position="21"/>
    </location>
</feature>
<evidence type="ECO:0000313" key="3">
    <source>
        <dbReference type="EMBL" id="WWC70516.1"/>
    </source>
</evidence>
<dbReference type="GeneID" id="30172321"/>
<dbReference type="Pfam" id="PF04525">
    <property type="entry name" value="LOR"/>
    <property type="match status" value="1"/>
</dbReference>
<protein>
    <submittedName>
        <fullName evidence="3">Uncharacterized protein</fullName>
    </submittedName>
</protein>
<evidence type="ECO:0000256" key="2">
    <source>
        <dbReference type="SAM" id="MobiDB-lite"/>
    </source>
</evidence>
<feature type="region of interest" description="Disordered" evidence="2">
    <location>
        <begin position="1"/>
        <end position="25"/>
    </location>
</feature>
<dbReference type="Gene3D" id="2.40.160.200">
    <property type="entry name" value="LURP1-related"/>
    <property type="match status" value="1"/>
</dbReference>
<evidence type="ECO:0000256" key="1">
    <source>
        <dbReference type="ARBA" id="ARBA00005437"/>
    </source>
</evidence>
<reference evidence="3" key="1">
    <citation type="submission" date="2013-07" db="EMBL/GenBank/DDBJ databases">
        <authorList>
            <consortium name="The Broad Institute Genome Sequencing Platform"/>
            <person name="Cuomo C."/>
            <person name="Litvintseva A."/>
            <person name="Chen Y."/>
            <person name="Heitman J."/>
            <person name="Sun S."/>
            <person name="Springer D."/>
            <person name="Dromer F."/>
            <person name="Young S.K."/>
            <person name="Zeng Q."/>
            <person name="Gargeya S."/>
            <person name="Fitzgerald M."/>
            <person name="Abouelleil A."/>
            <person name="Alvarado L."/>
            <person name="Berlin A.M."/>
            <person name="Chapman S.B."/>
            <person name="Dewar J."/>
            <person name="Goldberg J."/>
            <person name="Griggs A."/>
            <person name="Gujja S."/>
            <person name="Hansen M."/>
            <person name="Howarth C."/>
            <person name="Imamovic A."/>
            <person name="Larimer J."/>
            <person name="McCowan C."/>
            <person name="Murphy C."/>
            <person name="Pearson M."/>
            <person name="Priest M."/>
            <person name="Roberts A."/>
            <person name="Saif S."/>
            <person name="Shea T."/>
            <person name="Sykes S."/>
            <person name="Wortman J."/>
            <person name="Nusbaum C."/>
            <person name="Birren B."/>
        </authorList>
    </citation>
    <scope>NUCLEOTIDE SEQUENCE</scope>
    <source>
        <strain evidence="3">CBS 10737</strain>
    </source>
</reference>
<dbReference type="SUPFAM" id="SSF54518">
    <property type="entry name" value="Tubby C-terminal domain-like"/>
    <property type="match status" value="1"/>
</dbReference>